<name>A0A830Q7P8_LACRG</name>
<protein>
    <recommendedName>
        <fullName evidence="2">CAAX prenyl protease 2/Lysostaphin resistance protein A-like domain-containing protein</fullName>
    </recommendedName>
</protein>
<dbReference type="PANTHER" id="PTHR39430:SF1">
    <property type="entry name" value="PROTEASE"/>
    <property type="match status" value="1"/>
</dbReference>
<dbReference type="AlphaFoldDB" id="A0A830Q7P8"/>
<dbReference type="KEGG" id="lrh:LGG_00089"/>
<evidence type="ECO:0000313" key="3">
    <source>
        <dbReference type="EMBL" id="BAI40616.1"/>
    </source>
</evidence>
<accession>A0A830Q7P8</accession>
<dbReference type="EMBL" id="AP011548">
    <property type="protein sequence ID" value="BAI40616.1"/>
    <property type="molecule type" value="Genomic_DNA"/>
</dbReference>
<reference evidence="3 4" key="1">
    <citation type="journal article" date="2009" name="J. Bacteriol.">
        <title>Complete genome sequence of the probiotic Lactobacillus rhamnosus ATCC 53103.</title>
        <authorList>
            <person name="Morita H."/>
            <person name="Toh H."/>
            <person name="Oshima K."/>
            <person name="Murakami M."/>
            <person name="Taylor T.D."/>
            <person name="Igimi S."/>
            <person name="Hattori M."/>
        </authorList>
    </citation>
    <scope>NUCLEOTIDE SEQUENCE [LARGE SCALE GENOMIC DNA]</scope>
    <source>
        <strain evidence="4">ATCC 53103 / LMG 18243 / GG [Tokyo]</strain>
    </source>
</reference>
<dbReference type="GO" id="GO:0080120">
    <property type="term" value="P:CAAX-box protein maturation"/>
    <property type="evidence" value="ECO:0007669"/>
    <property type="project" value="UniProtKB-ARBA"/>
</dbReference>
<dbReference type="Proteomes" id="UP000002067">
    <property type="component" value="Chromosome"/>
</dbReference>
<organism evidence="3 4">
    <name type="scientific">Lacticaseibacillus rhamnosus (strain ATCC 53103 / LMG 18243 / GG)</name>
    <name type="common">Lactobacillus rhamnosus</name>
    <dbReference type="NCBI Taxonomy" id="568703"/>
    <lineage>
        <taxon>Bacteria</taxon>
        <taxon>Bacillati</taxon>
        <taxon>Bacillota</taxon>
        <taxon>Bacilli</taxon>
        <taxon>Lactobacillales</taxon>
        <taxon>Lactobacillaceae</taxon>
        <taxon>Lacticaseibacillus</taxon>
    </lineage>
</organism>
<feature type="domain" description="CAAX prenyl protease 2/Lysostaphin resistance protein A-like" evidence="2">
    <location>
        <begin position="127"/>
        <end position="219"/>
    </location>
</feature>
<dbReference type="PANTHER" id="PTHR39430">
    <property type="entry name" value="MEMBRANE-ASSOCIATED PROTEASE-RELATED"/>
    <property type="match status" value="1"/>
</dbReference>
<evidence type="ECO:0000256" key="1">
    <source>
        <dbReference type="ARBA" id="ARBA00009067"/>
    </source>
</evidence>
<gene>
    <name evidence="3" type="ordered locus">LRHM_0089</name>
</gene>
<proteinExistence type="inferred from homology"/>
<dbReference type="RefSeq" id="WP_014568929.1">
    <property type="nucleotide sequence ID" value="NC_013198.1"/>
</dbReference>
<dbReference type="GO" id="GO:0004175">
    <property type="term" value="F:endopeptidase activity"/>
    <property type="evidence" value="ECO:0007669"/>
    <property type="project" value="UniProtKB-ARBA"/>
</dbReference>
<comment type="similarity">
    <text evidence="1">Belongs to the UPF0177 family.</text>
</comment>
<dbReference type="InterPro" id="IPR003675">
    <property type="entry name" value="Rce1/LyrA-like_dom"/>
</dbReference>
<evidence type="ECO:0000313" key="4">
    <source>
        <dbReference type="Proteomes" id="UP000002067"/>
    </source>
</evidence>
<evidence type="ECO:0000259" key="2">
    <source>
        <dbReference type="Pfam" id="PF02517"/>
    </source>
</evidence>
<sequence>MNPIKQLHKFSKLLGPILIVYGIALAWSLSSQLIPFLMGLFDIDIDETNIPMSLNLLFLYAEAIGIIGMAIYYRSDRTLLPFSRKNAVRDYALGLLFGLLMFSLIWGIIALLGGYHVLATFQWSNLLWLALFFFGYAIQSMFEELLCRGYIMGYWLKQNRVGLAVLLNAIFFTLLHLANPGYNFSAATGLFFFAIAMSQFRLLTGNIWLCGAFHAMWNFAEGPIFGTTVSGLSGEKFVLESLPTTTSQSLTGGVFGLEASVASNVVHILLVVLLGIILLFWQKRRTHPVLSAN</sequence>
<dbReference type="Pfam" id="PF02517">
    <property type="entry name" value="Rce1-like"/>
    <property type="match status" value="1"/>
</dbReference>
<dbReference type="KEGG" id="lrg:LRHM_0089"/>